<dbReference type="EMBL" id="JRMW01000039">
    <property type="protein sequence ID" value="KGF03411.1"/>
    <property type="molecule type" value="Genomic_DNA"/>
</dbReference>
<proteinExistence type="predicted"/>
<evidence type="ECO:0000313" key="3">
    <source>
        <dbReference type="Proteomes" id="UP000029579"/>
    </source>
</evidence>
<accession>A0A095X121</accession>
<name>A0A095X121_9FIRM</name>
<evidence type="ECO:0000256" key="1">
    <source>
        <dbReference type="SAM" id="Phobius"/>
    </source>
</evidence>
<comment type="caution">
    <text evidence="2">The sequence shown here is derived from an EMBL/GenBank/DDBJ whole genome shotgun (WGS) entry which is preliminary data.</text>
</comment>
<dbReference type="RefSeq" id="WP_037328429.1">
    <property type="nucleotide sequence ID" value="NZ_JRMW01000039.1"/>
</dbReference>
<sequence length="135" mass="15220">MKIIERNKKSFIGLITIGIIIGVAYVITFILSKEPDNFCKLLLAAVIWFFAIIGISYLIKKLNIYTENEYDIFNDLADIISSGIALFTMLIASFSGKEIDKQGTFLITIVCLSVLKLSVSILNFQKNNNKMRSEK</sequence>
<gene>
    <name evidence="2" type="ORF">HMPREF1630_07470</name>
</gene>
<dbReference type="Proteomes" id="UP000029579">
    <property type="component" value="Unassembled WGS sequence"/>
</dbReference>
<feature type="transmembrane region" description="Helical" evidence="1">
    <location>
        <begin position="12"/>
        <end position="30"/>
    </location>
</feature>
<evidence type="ECO:0000313" key="2">
    <source>
        <dbReference type="EMBL" id="KGF03411.1"/>
    </source>
</evidence>
<organism evidence="2 3">
    <name type="scientific">Anaerococcus lactolyticus S7-1-13</name>
    <dbReference type="NCBI Taxonomy" id="1284686"/>
    <lineage>
        <taxon>Bacteria</taxon>
        <taxon>Bacillati</taxon>
        <taxon>Bacillota</taxon>
        <taxon>Tissierellia</taxon>
        <taxon>Tissierellales</taxon>
        <taxon>Peptoniphilaceae</taxon>
        <taxon>Anaerococcus</taxon>
    </lineage>
</organism>
<feature type="transmembrane region" description="Helical" evidence="1">
    <location>
        <begin position="72"/>
        <end position="92"/>
    </location>
</feature>
<dbReference type="AlphaFoldDB" id="A0A095X121"/>
<keyword evidence="1" id="KW-0472">Membrane</keyword>
<keyword evidence="1" id="KW-1133">Transmembrane helix</keyword>
<keyword evidence="1" id="KW-0812">Transmembrane</keyword>
<feature type="transmembrane region" description="Helical" evidence="1">
    <location>
        <begin position="42"/>
        <end position="60"/>
    </location>
</feature>
<reference evidence="2 3" key="1">
    <citation type="submission" date="2014-07" db="EMBL/GenBank/DDBJ databases">
        <authorList>
            <person name="McCorrison J."/>
            <person name="Sanka R."/>
            <person name="Torralba M."/>
            <person name="Gillis M."/>
            <person name="Haft D.H."/>
            <person name="Methe B."/>
            <person name="Sutton G."/>
            <person name="Nelson K.E."/>
        </authorList>
    </citation>
    <scope>NUCLEOTIDE SEQUENCE [LARGE SCALE GENOMIC DNA]</scope>
    <source>
        <strain evidence="2 3">S7-1-13</strain>
    </source>
</reference>
<protein>
    <submittedName>
        <fullName evidence="2">Uncharacterized protein</fullName>
    </submittedName>
</protein>
<feature type="transmembrane region" description="Helical" evidence="1">
    <location>
        <begin position="104"/>
        <end position="124"/>
    </location>
</feature>